<keyword evidence="2" id="KW-1185">Reference proteome</keyword>
<dbReference type="RefSeq" id="WP_377020827.1">
    <property type="nucleotide sequence ID" value="NZ_JBHLTS010000004.1"/>
</dbReference>
<name>A0ABV6L0M5_9SPHI</name>
<reference evidence="1 2" key="1">
    <citation type="submission" date="2024-09" db="EMBL/GenBank/DDBJ databases">
        <authorList>
            <person name="Sun Q."/>
            <person name="Mori K."/>
        </authorList>
    </citation>
    <scope>NUCLEOTIDE SEQUENCE [LARGE SCALE GENOMIC DNA]</scope>
    <source>
        <strain evidence="1 2">NCAIM B.02415</strain>
    </source>
</reference>
<evidence type="ECO:0000313" key="2">
    <source>
        <dbReference type="Proteomes" id="UP001589828"/>
    </source>
</evidence>
<dbReference type="EMBL" id="JBHLTS010000004">
    <property type="protein sequence ID" value="MFC0512952.1"/>
    <property type="molecule type" value="Genomic_DNA"/>
</dbReference>
<evidence type="ECO:0000313" key="1">
    <source>
        <dbReference type="EMBL" id="MFC0512952.1"/>
    </source>
</evidence>
<accession>A0ABV6L0M5</accession>
<dbReference type="Proteomes" id="UP001589828">
    <property type="component" value="Unassembled WGS sequence"/>
</dbReference>
<comment type="caution">
    <text evidence="1">The sequence shown here is derived from an EMBL/GenBank/DDBJ whole genome shotgun (WGS) entry which is preliminary data.</text>
</comment>
<organism evidence="1 2">
    <name type="scientific">Mucilaginibacter angelicae</name>
    <dbReference type="NCBI Taxonomy" id="869718"/>
    <lineage>
        <taxon>Bacteria</taxon>
        <taxon>Pseudomonadati</taxon>
        <taxon>Bacteroidota</taxon>
        <taxon>Sphingobacteriia</taxon>
        <taxon>Sphingobacteriales</taxon>
        <taxon>Sphingobacteriaceae</taxon>
        <taxon>Mucilaginibacter</taxon>
    </lineage>
</organism>
<gene>
    <name evidence="1" type="ORF">ACFFGT_02035</name>
</gene>
<dbReference type="Gene3D" id="3.10.450.50">
    <property type="match status" value="1"/>
</dbReference>
<dbReference type="InterPro" id="IPR032710">
    <property type="entry name" value="NTF2-like_dom_sf"/>
</dbReference>
<dbReference type="SUPFAM" id="SSF54427">
    <property type="entry name" value="NTF2-like"/>
    <property type="match status" value="1"/>
</dbReference>
<evidence type="ECO:0008006" key="3">
    <source>
        <dbReference type="Google" id="ProtNLM"/>
    </source>
</evidence>
<sequence length="152" mass="17488">MELTENLKKVTALDRAWNERRWDDYSSFYSDEVVVFINGMINPQNKKDFLTEARLVCELFPDNQVLIDPYINLFASRDESLTCSVAWIMGAKADAFEFGGYLFKPKYCNYAITVVAVRGWRNGKVIMQRLSFDVLQLLSQVSMGPYSTGEKN</sequence>
<proteinExistence type="predicted"/>
<protein>
    <recommendedName>
        <fullName evidence="3">SnoaL-like domain-containing protein</fullName>
    </recommendedName>
</protein>